<keyword evidence="3" id="KW-0326">Glycosidase</keyword>
<dbReference type="PANTHER" id="PTHR11452:SF33">
    <property type="entry name" value="ALPHA-GALACTOSIDASE 2"/>
    <property type="match status" value="1"/>
</dbReference>
<keyword evidence="2" id="KW-0378">Hydrolase</keyword>
<evidence type="ECO:0008006" key="6">
    <source>
        <dbReference type="Google" id="ProtNLM"/>
    </source>
</evidence>
<comment type="similarity">
    <text evidence="1">Belongs to the glycosyl hydrolase 27 family.</text>
</comment>
<dbReference type="Gene3D" id="2.70.98.60">
    <property type="entry name" value="alpha-galactosidase from lactobacil brevis"/>
    <property type="match status" value="1"/>
</dbReference>
<organism evidence="4 5">
    <name type="scientific">Mariniphaga sediminis</name>
    <dbReference type="NCBI Taxonomy" id="1628158"/>
    <lineage>
        <taxon>Bacteria</taxon>
        <taxon>Pseudomonadati</taxon>
        <taxon>Bacteroidota</taxon>
        <taxon>Bacteroidia</taxon>
        <taxon>Marinilabiliales</taxon>
        <taxon>Prolixibacteraceae</taxon>
        <taxon>Mariniphaga</taxon>
    </lineage>
</organism>
<dbReference type="EMBL" id="QWET01000001">
    <property type="protein sequence ID" value="RIH66921.1"/>
    <property type="molecule type" value="Genomic_DNA"/>
</dbReference>
<dbReference type="RefSeq" id="WP_119347947.1">
    <property type="nucleotide sequence ID" value="NZ_QWET01000001.1"/>
</dbReference>
<dbReference type="SUPFAM" id="SSF51445">
    <property type="entry name" value="(Trans)glycosidases"/>
    <property type="match status" value="1"/>
</dbReference>
<protein>
    <recommendedName>
        <fullName evidence="6">Alpha-galactosidase</fullName>
    </recommendedName>
</protein>
<dbReference type="InterPro" id="IPR038417">
    <property type="entry name" value="Alpga-gal_N_sf"/>
</dbReference>
<dbReference type="Gene3D" id="3.20.20.70">
    <property type="entry name" value="Aldolase class I"/>
    <property type="match status" value="1"/>
</dbReference>
<dbReference type="GO" id="GO:0004553">
    <property type="term" value="F:hydrolase activity, hydrolyzing O-glycosyl compounds"/>
    <property type="evidence" value="ECO:0007669"/>
    <property type="project" value="InterPro"/>
</dbReference>
<gene>
    <name evidence="4" type="ORF">D1164_00355</name>
</gene>
<keyword evidence="5" id="KW-1185">Reference proteome</keyword>
<dbReference type="AlphaFoldDB" id="A0A399D962"/>
<sequence length="767" mass="85810">MINYKSKLLPVWIVVFAILFGCTNKPEGGNWSIQEKGNEINIRAGILEQKLVLSDNGFRTSALLVADENMLKANSDEISFSIHKASPNIKPEGITYSSESGVEQSNAEQNQTDALSVKKAKEGITTNVQWVDSMYVAGKTFADVFAFESHKISSPKQGVKRLVVTFTSNKIAEDFLFKINYEIYEGQPVIRKWVEFKNQGSQWTKISDLMLKQLDLGASFSQATLLTPAVRGVDPSMVAYRNEAATTGVISVSEIPSKTRHLSVDGSSGYNPGYFEWVLGPGETFESEPVFDYAFSGESYKTVSAASTALDRCVEKGFTAFLNKYILKPVDETKNVAPVFCTWTNYNSNINDKNMREAADIASEIGFECFQLDAGWSDTGPDGGWAVSTTNPRAKEFPDMKGLGEYIQSKNMKTGMWYSVFINEQETDISASEPGLFSLPLIRRAGGLGLSFCYEKSRKKYVDEIVYLNKTFGATYFKQDLSNICYGDIARGHESRTKKESYLRGLRGLFATQDEILRQSPETWLQLSHEIYWETPGPAADVAVLKHVDSYHASPNEYWGAGNRKTLVDDTWNFDVDSLKQQLRLGAFRAREIMYNHRGLPLERIEIFGAATTNYKGSLSSDVLDRQICSWLMGSPLSYSGDLTSLTQENIKQYRNRFALLKRLNQQYGIYSHFQYSGVPAPTDEDWHWWGKLNDDGCGAVVVLRGASGADSRSVNIPWVNADKKYTLKALFSGKDLGEFSGQQLHDGELNLSLHQFGQEIIEVSLK</sequence>
<comment type="caution">
    <text evidence="4">The sequence shown here is derived from an EMBL/GenBank/DDBJ whole genome shotgun (WGS) entry which is preliminary data.</text>
</comment>
<reference evidence="4 5" key="1">
    <citation type="journal article" date="2015" name="Int. J. Syst. Evol. Microbiol.">
        <title>Mariniphaga sediminis sp. nov., isolated from coastal sediment.</title>
        <authorList>
            <person name="Wang F.Q."/>
            <person name="Shen Q.Y."/>
            <person name="Chen G.J."/>
            <person name="Du Z.J."/>
        </authorList>
    </citation>
    <scope>NUCLEOTIDE SEQUENCE [LARGE SCALE GENOMIC DNA]</scope>
    <source>
        <strain evidence="4 5">SY21</strain>
    </source>
</reference>
<evidence type="ECO:0000256" key="1">
    <source>
        <dbReference type="ARBA" id="ARBA00009743"/>
    </source>
</evidence>
<dbReference type="OrthoDB" id="9804769at2"/>
<evidence type="ECO:0000313" key="5">
    <source>
        <dbReference type="Proteomes" id="UP000266441"/>
    </source>
</evidence>
<accession>A0A399D962</accession>
<dbReference type="InterPro" id="IPR002241">
    <property type="entry name" value="Glyco_hydro_27"/>
</dbReference>
<dbReference type="InterPro" id="IPR013785">
    <property type="entry name" value="Aldolase_TIM"/>
</dbReference>
<evidence type="ECO:0000256" key="2">
    <source>
        <dbReference type="ARBA" id="ARBA00022801"/>
    </source>
</evidence>
<evidence type="ECO:0000256" key="3">
    <source>
        <dbReference type="ARBA" id="ARBA00023295"/>
    </source>
</evidence>
<dbReference type="PANTHER" id="PTHR11452">
    <property type="entry name" value="ALPHA-GALACTOSIDASE/ALPHA-N-ACETYLGALACTOSAMINIDASE"/>
    <property type="match status" value="1"/>
</dbReference>
<evidence type="ECO:0000313" key="4">
    <source>
        <dbReference type="EMBL" id="RIH66921.1"/>
    </source>
</evidence>
<name>A0A399D962_9BACT</name>
<dbReference type="PROSITE" id="PS51257">
    <property type="entry name" value="PROKAR_LIPOPROTEIN"/>
    <property type="match status" value="1"/>
</dbReference>
<dbReference type="InterPro" id="IPR017853">
    <property type="entry name" value="GH"/>
</dbReference>
<proteinExistence type="inferred from homology"/>
<dbReference type="GO" id="GO:0005975">
    <property type="term" value="P:carbohydrate metabolic process"/>
    <property type="evidence" value="ECO:0007669"/>
    <property type="project" value="InterPro"/>
</dbReference>
<dbReference type="Proteomes" id="UP000266441">
    <property type="component" value="Unassembled WGS sequence"/>
</dbReference>